<evidence type="ECO:0000256" key="1">
    <source>
        <dbReference type="SAM" id="MobiDB-lite"/>
    </source>
</evidence>
<sequence length="103" mass="11624">LPSSTTPSPANLSSSQISPTPLVPPADCPKVISNTSRPDTPPDNVEFEKELQEFYASLMAATTGLTSSPKKRDEYMKLSEKARNKMRKLERKKMLKNWRIPYK</sequence>
<dbReference type="WBParaSite" id="scf7180000422727.g9485">
    <property type="protein sequence ID" value="scf7180000422727.g9485"/>
    <property type="gene ID" value="scf7180000422727.g9485"/>
</dbReference>
<organism evidence="2 3">
    <name type="scientific">Meloidogyne floridensis</name>
    <dbReference type="NCBI Taxonomy" id="298350"/>
    <lineage>
        <taxon>Eukaryota</taxon>
        <taxon>Metazoa</taxon>
        <taxon>Ecdysozoa</taxon>
        <taxon>Nematoda</taxon>
        <taxon>Chromadorea</taxon>
        <taxon>Rhabditida</taxon>
        <taxon>Tylenchina</taxon>
        <taxon>Tylenchomorpha</taxon>
        <taxon>Tylenchoidea</taxon>
        <taxon>Meloidogynidae</taxon>
        <taxon>Meloidogyninae</taxon>
        <taxon>Meloidogyne</taxon>
    </lineage>
</organism>
<protein>
    <submittedName>
        <fullName evidence="3">Uncharacterized protein</fullName>
    </submittedName>
</protein>
<feature type="region of interest" description="Disordered" evidence="1">
    <location>
        <begin position="1"/>
        <end position="44"/>
    </location>
</feature>
<name>A0A915P541_9BILA</name>
<evidence type="ECO:0000313" key="3">
    <source>
        <dbReference type="WBParaSite" id="scf7180000422727.g9485"/>
    </source>
</evidence>
<proteinExistence type="predicted"/>
<accession>A0A915P541</accession>
<evidence type="ECO:0000313" key="2">
    <source>
        <dbReference type="Proteomes" id="UP000887560"/>
    </source>
</evidence>
<keyword evidence="2" id="KW-1185">Reference proteome</keyword>
<feature type="compositionally biased region" description="Polar residues" evidence="1">
    <location>
        <begin position="1"/>
        <end position="19"/>
    </location>
</feature>
<dbReference type="Proteomes" id="UP000887560">
    <property type="component" value="Unplaced"/>
</dbReference>
<dbReference type="AlphaFoldDB" id="A0A915P541"/>
<reference evidence="3" key="1">
    <citation type="submission" date="2022-11" db="UniProtKB">
        <authorList>
            <consortium name="WormBaseParasite"/>
        </authorList>
    </citation>
    <scope>IDENTIFICATION</scope>
</reference>